<dbReference type="CDD" id="cd00130">
    <property type="entry name" value="PAS"/>
    <property type="match status" value="1"/>
</dbReference>
<dbReference type="Pfam" id="PF07730">
    <property type="entry name" value="HisKA_3"/>
    <property type="match status" value="1"/>
</dbReference>
<evidence type="ECO:0000256" key="4">
    <source>
        <dbReference type="ARBA" id="ARBA00022679"/>
    </source>
</evidence>
<dbReference type="EMBL" id="SKFH01000003">
    <property type="protein sequence ID" value="TCZ74084.1"/>
    <property type="molecule type" value="Genomic_DNA"/>
</dbReference>
<dbReference type="OrthoDB" id="9760839at2"/>
<dbReference type="RefSeq" id="WP_131850683.1">
    <property type="nucleotide sequence ID" value="NZ_SKFH01000003.1"/>
</dbReference>
<keyword evidence="10" id="KW-0472">Membrane</keyword>
<evidence type="ECO:0000256" key="2">
    <source>
        <dbReference type="ARBA" id="ARBA00012438"/>
    </source>
</evidence>
<accession>A0A4R4E3G6</accession>
<dbReference type="GO" id="GO:0016020">
    <property type="term" value="C:membrane"/>
    <property type="evidence" value="ECO:0007669"/>
    <property type="project" value="InterPro"/>
</dbReference>
<evidence type="ECO:0000256" key="8">
    <source>
        <dbReference type="ARBA" id="ARBA00023012"/>
    </source>
</evidence>
<dbReference type="GO" id="GO:0005524">
    <property type="term" value="F:ATP binding"/>
    <property type="evidence" value="ECO:0007669"/>
    <property type="project" value="UniProtKB-KW"/>
</dbReference>
<dbReference type="Gene3D" id="3.30.450.20">
    <property type="entry name" value="PAS domain"/>
    <property type="match status" value="1"/>
</dbReference>
<evidence type="ECO:0000256" key="6">
    <source>
        <dbReference type="ARBA" id="ARBA00022777"/>
    </source>
</evidence>
<proteinExistence type="predicted"/>
<evidence type="ECO:0000313" key="12">
    <source>
        <dbReference type="EMBL" id="TCZ74084.1"/>
    </source>
</evidence>
<name>A0A4R4E3G6_9BACT</name>
<keyword evidence="13" id="KW-1185">Reference proteome</keyword>
<comment type="catalytic activity">
    <reaction evidence="1">
        <text>ATP + protein L-histidine = ADP + protein N-phospho-L-histidine.</text>
        <dbReference type="EC" id="2.7.13.3"/>
    </reaction>
</comment>
<evidence type="ECO:0000256" key="10">
    <source>
        <dbReference type="SAM" id="Phobius"/>
    </source>
</evidence>
<feature type="transmembrane region" description="Helical" evidence="10">
    <location>
        <begin position="6"/>
        <end position="29"/>
    </location>
</feature>
<dbReference type="GO" id="GO:0046983">
    <property type="term" value="F:protein dimerization activity"/>
    <property type="evidence" value="ECO:0007669"/>
    <property type="project" value="InterPro"/>
</dbReference>
<evidence type="ECO:0000313" key="13">
    <source>
        <dbReference type="Proteomes" id="UP000295164"/>
    </source>
</evidence>
<feature type="domain" description="Histidine kinase" evidence="11">
    <location>
        <begin position="377"/>
        <end position="568"/>
    </location>
</feature>
<dbReference type="InterPro" id="IPR050482">
    <property type="entry name" value="Sensor_HK_TwoCompSys"/>
</dbReference>
<keyword evidence="4" id="KW-0808">Transferase</keyword>
<evidence type="ECO:0000256" key="9">
    <source>
        <dbReference type="SAM" id="Coils"/>
    </source>
</evidence>
<dbReference type="SMART" id="SM00091">
    <property type="entry name" value="PAS"/>
    <property type="match status" value="1"/>
</dbReference>
<reference evidence="12 13" key="1">
    <citation type="submission" date="2019-03" db="EMBL/GenBank/DDBJ databases">
        <authorList>
            <person name="Kim M.K.M."/>
        </authorList>
    </citation>
    <scope>NUCLEOTIDE SEQUENCE [LARGE SCALE GENOMIC DNA]</scope>
    <source>
        <strain evidence="12 13">17J68-15</strain>
    </source>
</reference>
<dbReference type="Proteomes" id="UP000295164">
    <property type="component" value="Unassembled WGS sequence"/>
</dbReference>
<dbReference type="SUPFAM" id="SSF55785">
    <property type="entry name" value="PYP-like sensor domain (PAS domain)"/>
    <property type="match status" value="1"/>
</dbReference>
<dbReference type="InterPro" id="IPR005467">
    <property type="entry name" value="His_kinase_dom"/>
</dbReference>
<dbReference type="PANTHER" id="PTHR24421">
    <property type="entry name" value="NITRATE/NITRITE SENSOR PROTEIN NARX-RELATED"/>
    <property type="match status" value="1"/>
</dbReference>
<evidence type="ECO:0000256" key="3">
    <source>
        <dbReference type="ARBA" id="ARBA00022553"/>
    </source>
</evidence>
<dbReference type="EC" id="2.7.13.3" evidence="2"/>
<keyword evidence="10" id="KW-0812">Transmembrane</keyword>
<dbReference type="Gene3D" id="3.30.565.10">
    <property type="entry name" value="Histidine kinase-like ATPase, C-terminal domain"/>
    <property type="match status" value="1"/>
</dbReference>
<dbReference type="InterPro" id="IPR003594">
    <property type="entry name" value="HATPase_dom"/>
</dbReference>
<keyword evidence="8" id="KW-0902">Two-component regulatory system</keyword>
<evidence type="ECO:0000259" key="11">
    <source>
        <dbReference type="PROSITE" id="PS50109"/>
    </source>
</evidence>
<evidence type="ECO:0000256" key="1">
    <source>
        <dbReference type="ARBA" id="ARBA00000085"/>
    </source>
</evidence>
<dbReference type="InterPro" id="IPR011712">
    <property type="entry name" value="Sig_transdc_His_kin_sub3_dim/P"/>
</dbReference>
<protein>
    <recommendedName>
        <fullName evidence="2">histidine kinase</fullName>
        <ecNumber evidence="2">2.7.13.3</ecNumber>
    </recommendedName>
</protein>
<dbReference type="SUPFAM" id="SSF55874">
    <property type="entry name" value="ATPase domain of HSP90 chaperone/DNA topoisomerase II/histidine kinase"/>
    <property type="match status" value="1"/>
</dbReference>
<dbReference type="PANTHER" id="PTHR24421:SF10">
    <property type="entry name" value="NITRATE_NITRITE SENSOR PROTEIN NARQ"/>
    <property type="match status" value="1"/>
</dbReference>
<feature type="transmembrane region" description="Helical" evidence="10">
    <location>
        <begin position="181"/>
        <end position="202"/>
    </location>
</feature>
<dbReference type="Pfam" id="PF02518">
    <property type="entry name" value="HATPase_c"/>
    <property type="match status" value="1"/>
</dbReference>
<keyword evidence="9" id="KW-0175">Coiled coil</keyword>
<keyword evidence="6" id="KW-0418">Kinase</keyword>
<dbReference type="InterPro" id="IPR000014">
    <property type="entry name" value="PAS"/>
</dbReference>
<sequence>MPPLKRLFRISFALLFTVVLFNLVLYFLISDKTRQNKLYEEGENTASSQQIYMQQIVGKIAALSIHHHFSEEQFANQLTYLREATESFRSGQNELRRTVGQIKRNPAEAVLLERADTAYQELYRQAVALLEHPQKNSNEWSDAGRLYAASAVYLPAMKELHDQLRADEVSSEERIEHMNRAIIISLIGCLIYLIVLVIAPIFRQSARNYEKLQRSLEEVRKTEALLQDSERKYRYLFEYNPMPMWIFDRATLRFREVNHMAVQHYGYSAEEFGQMTILEIRPGQDHERVLGLTRDEREPGHARQQGQWVHHKKNGQAIFVEIISHPIEYDERPAMLILAKDVTRHIELQNELVEEKIAHQREIARATVMVQEKERNEIGRELHDNVNQILTSVKLHLEFMGQTEADREKHRLASVGMVSTVIQEIRRLSRSLVPHTLNDVGLLLAIGDLTENLNLLGTVRFRFEYDGLDEDKLPAGLKLTLLRIIQEQTTNILKYAKATEARTELVQQGDSLRLLVADNGIGFNPTDHRNGIGLTNIMNRADIYNGKLSLQAAPGMGCRLEVAFSLEKVRRLKRQPAADLGA</sequence>
<keyword evidence="7" id="KW-0067">ATP-binding</keyword>
<dbReference type="Gene3D" id="1.20.5.1930">
    <property type="match status" value="1"/>
</dbReference>
<evidence type="ECO:0000256" key="7">
    <source>
        <dbReference type="ARBA" id="ARBA00022840"/>
    </source>
</evidence>
<dbReference type="InterPro" id="IPR036890">
    <property type="entry name" value="HATPase_C_sf"/>
</dbReference>
<dbReference type="Pfam" id="PF13188">
    <property type="entry name" value="PAS_8"/>
    <property type="match status" value="1"/>
</dbReference>
<dbReference type="NCBIfam" id="TIGR00229">
    <property type="entry name" value="sensory_box"/>
    <property type="match status" value="1"/>
</dbReference>
<evidence type="ECO:0000256" key="5">
    <source>
        <dbReference type="ARBA" id="ARBA00022741"/>
    </source>
</evidence>
<comment type="caution">
    <text evidence="12">The sequence shown here is derived from an EMBL/GenBank/DDBJ whole genome shotgun (WGS) entry which is preliminary data.</text>
</comment>
<keyword evidence="3" id="KW-0597">Phosphoprotein</keyword>
<dbReference type="PROSITE" id="PS50109">
    <property type="entry name" value="HIS_KIN"/>
    <property type="match status" value="1"/>
</dbReference>
<organism evidence="12 13">
    <name type="scientific">Flaviaesturariibacter aridisoli</name>
    <dbReference type="NCBI Taxonomy" id="2545761"/>
    <lineage>
        <taxon>Bacteria</taxon>
        <taxon>Pseudomonadati</taxon>
        <taxon>Bacteroidota</taxon>
        <taxon>Chitinophagia</taxon>
        <taxon>Chitinophagales</taxon>
        <taxon>Chitinophagaceae</taxon>
        <taxon>Flaviaestuariibacter</taxon>
    </lineage>
</organism>
<keyword evidence="10" id="KW-1133">Transmembrane helix</keyword>
<dbReference type="GO" id="GO:0000155">
    <property type="term" value="F:phosphorelay sensor kinase activity"/>
    <property type="evidence" value="ECO:0007669"/>
    <property type="project" value="InterPro"/>
</dbReference>
<feature type="coiled-coil region" evidence="9">
    <location>
        <begin position="202"/>
        <end position="232"/>
    </location>
</feature>
<dbReference type="AlphaFoldDB" id="A0A4R4E3G6"/>
<dbReference type="InterPro" id="IPR035965">
    <property type="entry name" value="PAS-like_dom_sf"/>
</dbReference>
<gene>
    <name evidence="12" type="ORF">E0486_03140</name>
</gene>
<dbReference type="CDD" id="cd16917">
    <property type="entry name" value="HATPase_UhpB-NarQ-NarX-like"/>
    <property type="match status" value="1"/>
</dbReference>
<keyword evidence="5" id="KW-0547">Nucleotide-binding</keyword>